<comment type="caution">
    <text evidence="2">The sequence shown here is derived from an EMBL/GenBank/DDBJ whole genome shotgun (WGS) entry which is preliminary data.</text>
</comment>
<sequence length="436" mass="48187">MRGLWNVPTQMANQHGIGMVIWSVLVLVALSYPVGLISSKAWRSSTTTSWPGTRTLAAGMVLCFFWYTILLVDVILHNLQVWVTYSYAVVGNPFFNIFRVSSDVLVLFGVFRLAIRFTQSSSFPVAISHSIMAAEYWAGFLLWVLTLTRSFIFFALSFCWLSATVSVSAIDTLAKACYALDAGYTAIQFVGVAGGMSLALALWMGFQFVAPGRFQPTCYDEGAGMQLPLRELLSLLVRGRELSPWKALNLLALPCLVGRSFCEVVIAGTLSRDVVDIRDITLARHITHSVFTVGLFWALCVALPTERAQMDKWVDEAHADVRSRLTGLINERTQQGKLSAPDMKDLLDEMKNDPLFGRRTSRGITGAGQGSGAQQAMASREVEETAKAAAERYYLGVLRKQFTKWTPIQRWDTGGASGVDVFAIPTGWTRANHNIE</sequence>
<feature type="transmembrane region" description="Helical" evidence="1">
    <location>
        <begin position="136"/>
        <end position="163"/>
    </location>
</feature>
<feature type="transmembrane region" description="Helical" evidence="1">
    <location>
        <begin position="96"/>
        <end position="115"/>
    </location>
</feature>
<evidence type="ECO:0000313" key="2">
    <source>
        <dbReference type="EMBL" id="KAK4206922.1"/>
    </source>
</evidence>
<proteinExistence type="predicted"/>
<dbReference type="EMBL" id="MU858337">
    <property type="protein sequence ID" value="KAK4206922.1"/>
    <property type="molecule type" value="Genomic_DNA"/>
</dbReference>
<keyword evidence="1" id="KW-1133">Transmembrane helix</keyword>
<dbReference type="AlphaFoldDB" id="A0AAN6Y077"/>
<gene>
    <name evidence="2" type="ORF">QBC37DRAFT_380611</name>
</gene>
<reference evidence="2" key="2">
    <citation type="submission" date="2023-05" db="EMBL/GenBank/DDBJ databases">
        <authorList>
            <consortium name="Lawrence Berkeley National Laboratory"/>
            <person name="Steindorff A."/>
            <person name="Hensen N."/>
            <person name="Bonometti L."/>
            <person name="Westerberg I."/>
            <person name="Brannstrom I.O."/>
            <person name="Guillou S."/>
            <person name="Cros-Aarteil S."/>
            <person name="Calhoun S."/>
            <person name="Haridas S."/>
            <person name="Kuo A."/>
            <person name="Mondo S."/>
            <person name="Pangilinan J."/>
            <person name="Riley R."/>
            <person name="Labutti K."/>
            <person name="Andreopoulos B."/>
            <person name="Lipzen A."/>
            <person name="Chen C."/>
            <person name="Yanf M."/>
            <person name="Daum C."/>
            <person name="Ng V."/>
            <person name="Clum A."/>
            <person name="Ohm R."/>
            <person name="Martin F."/>
            <person name="Silar P."/>
            <person name="Natvig D."/>
            <person name="Lalanne C."/>
            <person name="Gautier V."/>
            <person name="Ament-Velasquez S.L."/>
            <person name="Kruys A."/>
            <person name="Hutchinson M.I."/>
            <person name="Powell A.J."/>
            <person name="Barry K."/>
            <person name="Miller A.N."/>
            <person name="Grigoriev I.V."/>
            <person name="Debuchy R."/>
            <person name="Gladieux P."/>
            <person name="Thoren M.H."/>
            <person name="Johannesson H."/>
        </authorList>
    </citation>
    <scope>NUCLEOTIDE SEQUENCE</scope>
    <source>
        <strain evidence="2">PSN293</strain>
    </source>
</reference>
<keyword evidence="3" id="KW-1185">Reference proteome</keyword>
<feature type="transmembrane region" description="Helical" evidence="1">
    <location>
        <begin position="183"/>
        <end position="206"/>
    </location>
</feature>
<dbReference type="Proteomes" id="UP001301769">
    <property type="component" value="Unassembled WGS sequence"/>
</dbReference>
<keyword evidence="1" id="KW-0812">Transmembrane</keyword>
<feature type="transmembrane region" description="Helical" evidence="1">
    <location>
        <begin position="56"/>
        <end position="76"/>
    </location>
</feature>
<organism evidence="2 3">
    <name type="scientific">Rhypophila decipiens</name>
    <dbReference type="NCBI Taxonomy" id="261697"/>
    <lineage>
        <taxon>Eukaryota</taxon>
        <taxon>Fungi</taxon>
        <taxon>Dikarya</taxon>
        <taxon>Ascomycota</taxon>
        <taxon>Pezizomycotina</taxon>
        <taxon>Sordariomycetes</taxon>
        <taxon>Sordariomycetidae</taxon>
        <taxon>Sordariales</taxon>
        <taxon>Naviculisporaceae</taxon>
        <taxon>Rhypophila</taxon>
    </lineage>
</organism>
<reference evidence="2" key="1">
    <citation type="journal article" date="2023" name="Mol. Phylogenet. Evol.">
        <title>Genome-scale phylogeny and comparative genomics of the fungal order Sordariales.</title>
        <authorList>
            <person name="Hensen N."/>
            <person name="Bonometti L."/>
            <person name="Westerberg I."/>
            <person name="Brannstrom I.O."/>
            <person name="Guillou S."/>
            <person name="Cros-Aarteil S."/>
            <person name="Calhoun S."/>
            <person name="Haridas S."/>
            <person name="Kuo A."/>
            <person name="Mondo S."/>
            <person name="Pangilinan J."/>
            <person name="Riley R."/>
            <person name="LaButti K."/>
            <person name="Andreopoulos B."/>
            <person name="Lipzen A."/>
            <person name="Chen C."/>
            <person name="Yan M."/>
            <person name="Daum C."/>
            <person name="Ng V."/>
            <person name="Clum A."/>
            <person name="Steindorff A."/>
            <person name="Ohm R.A."/>
            <person name="Martin F."/>
            <person name="Silar P."/>
            <person name="Natvig D.O."/>
            <person name="Lalanne C."/>
            <person name="Gautier V."/>
            <person name="Ament-Velasquez S.L."/>
            <person name="Kruys A."/>
            <person name="Hutchinson M.I."/>
            <person name="Powell A.J."/>
            <person name="Barry K."/>
            <person name="Miller A.N."/>
            <person name="Grigoriev I.V."/>
            <person name="Debuchy R."/>
            <person name="Gladieux P."/>
            <person name="Hiltunen Thoren M."/>
            <person name="Johannesson H."/>
        </authorList>
    </citation>
    <scope>NUCLEOTIDE SEQUENCE</scope>
    <source>
        <strain evidence="2">PSN293</strain>
    </source>
</reference>
<name>A0AAN6Y077_9PEZI</name>
<accession>A0AAN6Y077</accession>
<evidence type="ECO:0000313" key="3">
    <source>
        <dbReference type="Proteomes" id="UP001301769"/>
    </source>
</evidence>
<protein>
    <submittedName>
        <fullName evidence="2">Uncharacterized protein</fullName>
    </submittedName>
</protein>
<feature type="transmembrane region" description="Helical" evidence="1">
    <location>
        <begin position="15"/>
        <end position="35"/>
    </location>
</feature>
<keyword evidence="1" id="KW-0472">Membrane</keyword>
<evidence type="ECO:0000256" key="1">
    <source>
        <dbReference type="SAM" id="Phobius"/>
    </source>
</evidence>